<keyword evidence="4" id="KW-1185">Reference proteome</keyword>
<accession>A0A0D9XFC2</accession>
<reference evidence="3" key="3">
    <citation type="submission" date="2015-04" db="UniProtKB">
        <authorList>
            <consortium name="EnsemblPlants"/>
        </authorList>
    </citation>
    <scope>IDENTIFICATION</scope>
</reference>
<evidence type="ECO:0000256" key="1">
    <source>
        <dbReference type="SAM" id="MobiDB-lite"/>
    </source>
</evidence>
<dbReference type="HOGENOM" id="CLU_010721_4_0_1"/>
<dbReference type="AlphaFoldDB" id="A0A0D9XFC2"/>
<dbReference type="Gene3D" id="3.80.10.10">
    <property type="entry name" value="Ribonuclease Inhibitor"/>
    <property type="match status" value="1"/>
</dbReference>
<organism evidence="3 4">
    <name type="scientific">Leersia perrieri</name>
    <dbReference type="NCBI Taxonomy" id="77586"/>
    <lineage>
        <taxon>Eukaryota</taxon>
        <taxon>Viridiplantae</taxon>
        <taxon>Streptophyta</taxon>
        <taxon>Embryophyta</taxon>
        <taxon>Tracheophyta</taxon>
        <taxon>Spermatophyta</taxon>
        <taxon>Magnoliopsida</taxon>
        <taxon>Liliopsida</taxon>
        <taxon>Poales</taxon>
        <taxon>Poaceae</taxon>
        <taxon>BOP clade</taxon>
        <taxon>Oryzoideae</taxon>
        <taxon>Oryzeae</taxon>
        <taxon>Oryzinae</taxon>
        <taxon>Leersia</taxon>
    </lineage>
</organism>
<evidence type="ECO:0000313" key="3">
    <source>
        <dbReference type="EnsemblPlants" id="LPERR09G11670.1"/>
    </source>
</evidence>
<name>A0A0D9XFC2_9ORYZ</name>
<evidence type="ECO:0000313" key="4">
    <source>
        <dbReference type="Proteomes" id="UP000032180"/>
    </source>
</evidence>
<dbReference type="PANTHER" id="PTHR34145:SF38">
    <property type="entry name" value="EXPRESSED PROTEIN"/>
    <property type="match status" value="1"/>
</dbReference>
<dbReference type="InterPro" id="IPR053772">
    <property type="entry name" value="At1g61320/At1g61330-like"/>
</dbReference>
<feature type="region of interest" description="Disordered" evidence="1">
    <location>
        <begin position="51"/>
        <end position="79"/>
    </location>
</feature>
<dbReference type="Gramene" id="LPERR09G11670.1">
    <property type="protein sequence ID" value="LPERR09G11670.1"/>
    <property type="gene ID" value="LPERR09G11670"/>
</dbReference>
<dbReference type="STRING" id="77586.A0A0D9XFC2"/>
<protein>
    <recommendedName>
        <fullName evidence="2">At1g61320/AtMIF1 LRR domain-containing protein</fullName>
    </recommendedName>
</protein>
<dbReference type="InterPro" id="IPR032675">
    <property type="entry name" value="LRR_dom_sf"/>
</dbReference>
<dbReference type="Proteomes" id="UP000032180">
    <property type="component" value="Chromosome 9"/>
</dbReference>
<feature type="domain" description="At1g61320/AtMIF1 LRR" evidence="2">
    <location>
        <begin position="207"/>
        <end position="591"/>
    </location>
</feature>
<proteinExistence type="predicted"/>
<dbReference type="PANTHER" id="PTHR34145">
    <property type="entry name" value="OS02G0105600 PROTEIN"/>
    <property type="match status" value="1"/>
</dbReference>
<evidence type="ECO:0000259" key="2">
    <source>
        <dbReference type="Pfam" id="PF23622"/>
    </source>
</evidence>
<dbReference type="EnsemblPlants" id="LPERR09G11670.1">
    <property type="protein sequence ID" value="LPERR09G11670.1"/>
    <property type="gene ID" value="LPERR09G11670"/>
</dbReference>
<reference evidence="3 4" key="1">
    <citation type="submission" date="2012-08" db="EMBL/GenBank/DDBJ databases">
        <title>Oryza genome evolution.</title>
        <authorList>
            <person name="Wing R.A."/>
        </authorList>
    </citation>
    <scope>NUCLEOTIDE SEQUENCE</scope>
</reference>
<dbReference type="Pfam" id="PF23622">
    <property type="entry name" value="LRR_At1g61320_AtMIF1"/>
    <property type="match status" value="1"/>
</dbReference>
<reference evidence="4" key="2">
    <citation type="submission" date="2013-12" db="EMBL/GenBank/DDBJ databases">
        <authorList>
            <person name="Yu Y."/>
            <person name="Lee S."/>
            <person name="de Baynast K."/>
            <person name="Wissotski M."/>
            <person name="Liu L."/>
            <person name="Talag J."/>
            <person name="Goicoechea J."/>
            <person name="Angelova A."/>
            <person name="Jetty R."/>
            <person name="Kudrna D."/>
            <person name="Golser W."/>
            <person name="Rivera L."/>
            <person name="Zhang J."/>
            <person name="Wing R."/>
        </authorList>
    </citation>
    <scope>NUCLEOTIDE SEQUENCE</scope>
</reference>
<dbReference type="eggNOG" id="ENOG502RYMX">
    <property type="taxonomic scope" value="Eukaryota"/>
</dbReference>
<dbReference type="SUPFAM" id="SSF52047">
    <property type="entry name" value="RNI-like"/>
    <property type="match status" value="1"/>
</dbReference>
<dbReference type="InterPro" id="IPR055357">
    <property type="entry name" value="LRR_At1g61320_AtMIF1"/>
</dbReference>
<sequence>MAMPSPVEVAAGDGRWSHVGGCVIAGARRRTAPPVAVTGCSLQLFATTTTQRRDGGSGCCSRWGSGGRRDREDATTQGRKLQRREVPYLCIVAARAHDSEAAVVVGGGATGRPLSSSAAVRPQVRDGARLSFSCCVCLLGLMGFSAKDIWCYIHSLMPMRDAARVACVSRAFLSSWRCHPNLTFNKYALGLDEDGCETDFIRKVDHILKKHSGNGVKTFKLQVPEQLDVCGDNVDRWLQFAVTSGIEELALMLHGTTQKNYFPSSLLSDGIANSIRFLHLGHCGFHPTVELGSWRNLIRLCLSFVHITGDDLVCLLSNSLSLEWLDLWYCGKIVVLKIPCTLQRLSYLKVWGCKRMRVIESKAPKLSSFNFYGYKVKLSLGEWLQVKELHMLSSHLVRDAFADLPYMMPNLETLSIYSRCEIVNTQVLTTTKLLYLKYLSISLSALTDSPAYDYFPLVSFLGASPFLETFFLSIAQQQMKQKSILGDSSPMRKMPEHRHDHLKSVTITGFCSAKSLVELISHILENTISLECLTLNTTHGLASRFEHSPGTCFPMHKSILVEVPKALSAIKTYIEGKVPSSVRFNVLEPCSMCNDIW</sequence>